<gene>
    <name evidence="12" type="ORF">MTR66_07120</name>
</gene>
<comment type="caution">
    <text evidence="12">The sequence shown here is derived from an EMBL/GenBank/DDBJ whole genome shotgun (WGS) entry which is preliminary data.</text>
</comment>
<dbReference type="PANTHER" id="PTHR43531:SF11">
    <property type="entry name" value="METHYL-ACCEPTING CHEMOTAXIS PROTEIN 3"/>
    <property type="match status" value="1"/>
</dbReference>
<reference evidence="12 13" key="1">
    <citation type="submission" date="2022-04" db="EMBL/GenBank/DDBJ databases">
        <title>Identification of a novel bacterium isolated from mangrove sediments.</title>
        <authorList>
            <person name="Pan X."/>
        </authorList>
    </citation>
    <scope>NUCLEOTIDE SEQUENCE [LARGE SCALE GENOMIC DNA]</scope>
    <source>
        <strain evidence="12 13">B2638</strain>
    </source>
</reference>
<feature type="domain" description="Methyl-accepting transducer" evidence="10">
    <location>
        <begin position="313"/>
        <end position="542"/>
    </location>
</feature>
<keyword evidence="5 9" id="KW-1133">Transmembrane helix</keyword>
<dbReference type="Proteomes" id="UP001202281">
    <property type="component" value="Unassembled WGS sequence"/>
</dbReference>
<evidence type="ECO:0000259" key="11">
    <source>
        <dbReference type="PROSITE" id="PS50885"/>
    </source>
</evidence>
<feature type="transmembrane region" description="Helical" evidence="9">
    <location>
        <begin position="6"/>
        <end position="29"/>
    </location>
</feature>
<evidence type="ECO:0000256" key="3">
    <source>
        <dbReference type="ARBA" id="ARBA00022500"/>
    </source>
</evidence>
<dbReference type="Gene3D" id="1.10.287.950">
    <property type="entry name" value="Methyl-accepting chemotaxis protein"/>
    <property type="match status" value="1"/>
</dbReference>
<dbReference type="InterPro" id="IPR029151">
    <property type="entry name" value="Sensor-like_sf"/>
</dbReference>
<keyword evidence="8" id="KW-0807">Transducer</keyword>
<comment type="subcellular location">
    <subcellularLocation>
        <location evidence="1">Cell membrane</location>
        <topology evidence="1">Multi-pass membrane protein</topology>
    </subcellularLocation>
</comment>
<dbReference type="PROSITE" id="PS50885">
    <property type="entry name" value="HAMP"/>
    <property type="match status" value="2"/>
</dbReference>
<evidence type="ECO:0000313" key="12">
    <source>
        <dbReference type="EMBL" id="MCJ2186584.1"/>
    </source>
</evidence>
<feature type="domain" description="HAMP" evidence="11">
    <location>
        <begin position="256"/>
        <end position="308"/>
    </location>
</feature>
<dbReference type="InterPro" id="IPR004089">
    <property type="entry name" value="MCPsignal_dom"/>
</dbReference>
<dbReference type="Pfam" id="PF17202">
    <property type="entry name" value="sCache_3_3"/>
    <property type="match status" value="1"/>
</dbReference>
<dbReference type="CDD" id="cd11386">
    <property type="entry name" value="MCP_signal"/>
    <property type="match status" value="1"/>
</dbReference>
<evidence type="ECO:0000256" key="4">
    <source>
        <dbReference type="ARBA" id="ARBA00022692"/>
    </source>
</evidence>
<dbReference type="Pfam" id="PF00015">
    <property type="entry name" value="MCPsignal"/>
    <property type="match status" value="1"/>
</dbReference>
<dbReference type="CDD" id="cd06225">
    <property type="entry name" value="HAMP"/>
    <property type="match status" value="1"/>
</dbReference>
<keyword evidence="2" id="KW-1003">Cell membrane</keyword>
<evidence type="ECO:0000256" key="8">
    <source>
        <dbReference type="PROSITE-ProRule" id="PRU00284"/>
    </source>
</evidence>
<keyword evidence="6 9" id="KW-0472">Membrane</keyword>
<dbReference type="SUPFAM" id="SSF158472">
    <property type="entry name" value="HAMP domain-like"/>
    <property type="match status" value="1"/>
</dbReference>
<evidence type="ECO:0000256" key="2">
    <source>
        <dbReference type="ARBA" id="ARBA00022475"/>
    </source>
</evidence>
<protein>
    <submittedName>
        <fullName evidence="12">Methyl-accepting chemotaxis protein</fullName>
    </submittedName>
</protein>
<sequence length="573" mass="60732">MATRITGAFVVAMVLLSVTSYLVTTGLMLRNAERSAIERQEVNMRVAWNVLTGYGPIHTENGQLMAGSQVLNDFNEPVDRIKELVGGTATIFQLDQRVATNVEKPDGTRAVGTVLAKGPVWDTVMGEHKPFRGQATILGRSYYTAYDPIMDADGNLAGILYTGIPTSDFLSSVHHVGLLSALAAIVITVIAAAVTLRFSRKQFAPLQDLRDSMGEMAQGRYDVAIGHEGRTDEIGAMADGLRVFQQAALERQRADADQLKAMDGVARELAALAKGDLTVRIGSDFPQAYARLGEDFNAAVTPLGAAIETIIDSTRKIHLTASEIRSAADDLALRTERQSARLQQTASAMQDITGTAQQSAEIAGRARESMDTMQGEIEETGQTVSQAISAMQAIEESSDEIAQIVTLIDGIAFQTNLLALNAGVEAARAGEAGKGFAVVAAEVRSLAQRSADAASEIKERIAKSSTQIGRGVEVVNRTSETLSQAVNRIGDIGKLIREIAQGAQAQSGGVAKVNSAISEMDLVTQQNAAMVEEATAAVASLTDSARELVEEISRFKTAGSGTGRPGAAIRRAA</sequence>
<evidence type="ECO:0000256" key="5">
    <source>
        <dbReference type="ARBA" id="ARBA00022989"/>
    </source>
</evidence>
<evidence type="ECO:0000256" key="6">
    <source>
        <dbReference type="ARBA" id="ARBA00023136"/>
    </source>
</evidence>
<dbReference type="InterPro" id="IPR004090">
    <property type="entry name" value="Chemotax_Me-accpt_rcpt"/>
</dbReference>
<evidence type="ECO:0000256" key="9">
    <source>
        <dbReference type="SAM" id="Phobius"/>
    </source>
</evidence>
<dbReference type="InterPro" id="IPR003660">
    <property type="entry name" value="HAMP_dom"/>
</dbReference>
<keyword evidence="3" id="KW-0145">Chemotaxis</keyword>
<dbReference type="PRINTS" id="PR00260">
    <property type="entry name" value="CHEMTRNSDUCR"/>
</dbReference>
<dbReference type="RefSeq" id="WP_243919176.1">
    <property type="nucleotide sequence ID" value="NZ_JALHLG010000007.1"/>
</dbReference>
<dbReference type="InterPro" id="IPR033463">
    <property type="entry name" value="sCache_3"/>
</dbReference>
<evidence type="ECO:0000313" key="13">
    <source>
        <dbReference type="Proteomes" id="UP001202281"/>
    </source>
</evidence>
<dbReference type="SMART" id="SM00304">
    <property type="entry name" value="HAMP"/>
    <property type="match status" value="3"/>
</dbReference>
<evidence type="ECO:0000256" key="1">
    <source>
        <dbReference type="ARBA" id="ARBA00004651"/>
    </source>
</evidence>
<dbReference type="PROSITE" id="PS50111">
    <property type="entry name" value="CHEMOTAXIS_TRANSDUC_2"/>
    <property type="match status" value="1"/>
</dbReference>
<feature type="transmembrane region" description="Helical" evidence="9">
    <location>
        <begin position="176"/>
        <end position="198"/>
    </location>
</feature>
<organism evidence="12 13">
    <name type="scientific">Novosphingobium beihaiensis</name>
    <dbReference type="NCBI Taxonomy" id="2930389"/>
    <lineage>
        <taxon>Bacteria</taxon>
        <taxon>Pseudomonadati</taxon>
        <taxon>Pseudomonadota</taxon>
        <taxon>Alphaproteobacteria</taxon>
        <taxon>Sphingomonadales</taxon>
        <taxon>Sphingomonadaceae</taxon>
        <taxon>Novosphingobium</taxon>
    </lineage>
</organism>
<dbReference type="Pfam" id="PF00672">
    <property type="entry name" value="HAMP"/>
    <property type="match status" value="1"/>
</dbReference>
<name>A0ABT0BPF3_9SPHN</name>
<accession>A0ABT0BPF3</accession>
<comment type="similarity">
    <text evidence="7">Belongs to the methyl-accepting chemotaxis (MCP) protein family.</text>
</comment>
<dbReference type="Gene3D" id="6.10.340.10">
    <property type="match status" value="1"/>
</dbReference>
<dbReference type="SUPFAM" id="SSF103190">
    <property type="entry name" value="Sensory domain-like"/>
    <property type="match status" value="1"/>
</dbReference>
<dbReference type="SMART" id="SM00283">
    <property type="entry name" value="MA"/>
    <property type="match status" value="1"/>
</dbReference>
<keyword evidence="13" id="KW-1185">Reference proteome</keyword>
<dbReference type="EMBL" id="JALHLG010000007">
    <property type="protein sequence ID" value="MCJ2186584.1"/>
    <property type="molecule type" value="Genomic_DNA"/>
</dbReference>
<keyword evidence="4 9" id="KW-0812">Transmembrane</keyword>
<dbReference type="SUPFAM" id="SSF58104">
    <property type="entry name" value="Methyl-accepting chemotaxis protein (MCP) signaling domain"/>
    <property type="match status" value="1"/>
</dbReference>
<evidence type="ECO:0000256" key="7">
    <source>
        <dbReference type="ARBA" id="ARBA00029447"/>
    </source>
</evidence>
<evidence type="ECO:0000259" key="10">
    <source>
        <dbReference type="PROSITE" id="PS50111"/>
    </source>
</evidence>
<feature type="domain" description="HAMP" evidence="11">
    <location>
        <begin position="200"/>
        <end position="253"/>
    </location>
</feature>
<proteinExistence type="inferred from homology"/>
<dbReference type="InterPro" id="IPR051310">
    <property type="entry name" value="MCP_chemotaxis"/>
</dbReference>
<dbReference type="PANTHER" id="PTHR43531">
    <property type="entry name" value="PROTEIN ICFG"/>
    <property type="match status" value="1"/>
</dbReference>